<reference evidence="1" key="1">
    <citation type="submission" date="2022-12" db="EMBL/GenBank/DDBJ databases">
        <title>Reclassification of two methanogenic archaea species isolated from the Kolyma lowland permafrost.</title>
        <authorList>
            <person name="Trubitsyn V.E."/>
            <person name="Rivkina E.M."/>
            <person name="Shcherbakova V.A."/>
        </authorList>
    </citation>
    <scope>NUCLEOTIDE SEQUENCE</scope>
    <source>
        <strain evidence="1">MK4</strain>
    </source>
</reference>
<dbReference type="Proteomes" id="UP001074446">
    <property type="component" value="Unassembled WGS sequence"/>
</dbReference>
<evidence type="ECO:0000313" key="1">
    <source>
        <dbReference type="EMBL" id="MCZ3371095.1"/>
    </source>
</evidence>
<gene>
    <name evidence="1" type="ORF">O3H35_00435</name>
</gene>
<accession>A0A9E4ZXZ6</accession>
<dbReference type="EMBL" id="JAPVES010000024">
    <property type="protein sequence ID" value="MCZ3371095.1"/>
    <property type="molecule type" value="Genomic_DNA"/>
</dbReference>
<protein>
    <submittedName>
        <fullName evidence="1">Uncharacterized protein</fullName>
    </submittedName>
</protein>
<organism evidence="1">
    <name type="scientific">Methanobacterium veterum</name>
    <dbReference type="NCBI Taxonomy" id="408577"/>
    <lineage>
        <taxon>Archaea</taxon>
        <taxon>Methanobacteriati</taxon>
        <taxon>Methanobacteriota</taxon>
        <taxon>Methanomada group</taxon>
        <taxon>Methanobacteria</taxon>
        <taxon>Methanobacteriales</taxon>
        <taxon>Methanobacteriaceae</taxon>
        <taxon>Methanobacterium</taxon>
    </lineage>
</organism>
<proteinExistence type="predicted"/>
<dbReference type="AlphaFoldDB" id="A0A9E4ZXZ6"/>
<name>A0A9E4ZXZ6_9EURY</name>
<sequence>MVSMVMATPDILRLNILKRCVILFGGTVQVDNIPKAVFSSNNFYATL</sequence>
<comment type="caution">
    <text evidence="1">The sequence shown here is derived from an EMBL/GenBank/DDBJ whole genome shotgun (WGS) entry which is preliminary data.</text>
</comment>
<dbReference type="RefSeq" id="WP_169740899.1">
    <property type="nucleotide sequence ID" value="NZ_JAPVES010000024.1"/>
</dbReference>